<dbReference type="AlphaFoldDB" id="A0AB34PXN3"/>
<reference evidence="1 2" key="1">
    <citation type="submission" date="2013-12" db="EMBL/GenBank/DDBJ databases">
        <title>The Genome Sequence of Candida albicans P78048.</title>
        <authorList>
            <consortium name="The Broad Institute Genome Sequencing Platform"/>
            <consortium name="The Broad Institute Genome Sequencing Center for Infectious Disease"/>
            <person name="Cuomo C."/>
            <person name="Bennett R."/>
            <person name="Hirakawa M."/>
            <person name="Noverr M."/>
            <person name="Mitchell A."/>
            <person name="Young S.K."/>
            <person name="Zeng Q."/>
            <person name="Gargeya S."/>
            <person name="Fitzgerald M."/>
            <person name="Abouelleil A."/>
            <person name="Alvarado L."/>
            <person name="Berlin A.M."/>
            <person name="Chapman S.B."/>
            <person name="Dewar J."/>
            <person name="Goldberg J."/>
            <person name="Griggs A."/>
            <person name="Gujja S."/>
            <person name="Hansen M."/>
            <person name="Howarth C."/>
            <person name="Imamovic A."/>
            <person name="Larimer J."/>
            <person name="McCowan C."/>
            <person name="Murphy C."/>
            <person name="Pearson M."/>
            <person name="Priest M."/>
            <person name="Roberts A."/>
            <person name="Saif S."/>
            <person name="Shea T."/>
            <person name="Sykes S."/>
            <person name="Wortman J."/>
            <person name="Nusbaum C."/>
            <person name="Birren B."/>
        </authorList>
    </citation>
    <scope>NUCLEOTIDE SEQUENCE [LARGE SCALE GENOMIC DNA]</scope>
    <source>
        <strain evidence="1 2">P78048</strain>
    </source>
</reference>
<dbReference type="Proteomes" id="UP000030161">
    <property type="component" value="Unassembled WGS sequence"/>
</dbReference>
<accession>A0AB34PXN3</accession>
<name>A0AB34PXN3_CANAX</name>
<proteinExistence type="predicted"/>
<evidence type="ECO:0000313" key="2">
    <source>
        <dbReference type="Proteomes" id="UP000030161"/>
    </source>
</evidence>
<protein>
    <submittedName>
        <fullName evidence="1">Uncharacterized protein</fullName>
    </submittedName>
</protein>
<sequence length="46" mass="5564">MPILAKCEKKTSIQKKKHKKQIHYLHLTINTFIILYRHEKACEKQT</sequence>
<evidence type="ECO:0000313" key="1">
    <source>
        <dbReference type="EMBL" id="KGR15935.1"/>
    </source>
</evidence>
<comment type="caution">
    <text evidence="1">The sequence shown here is derived from an EMBL/GenBank/DDBJ whole genome shotgun (WGS) entry which is preliminary data.</text>
</comment>
<gene>
    <name evidence="1" type="ORF">MG3_01527</name>
</gene>
<dbReference type="EMBL" id="AJIX01000010">
    <property type="protein sequence ID" value="KGR15935.1"/>
    <property type="molecule type" value="Genomic_DNA"/>
</dbReference>
<organism evidence="1 2">
    <name type="scientific">Candida albicans P78048</name>
    <dbReference type="NCBI Taxonomy" id="1094989"/>
    <lineage>
        <taxon>Eukaryota</taxon>
        <taxon>Fungi</taxon>
        <taxon>Dikarya</taxon>
        <taxon>Ascomycota</taxon>
        <taxon>Saccharomycotina</taxon>
        <taxon>Pichiomycetes</taxon>
        <taxon>Debaryomycetaceae</taxon>
        <taxon>Candida/Lodderomyces clade</taxon>
        <taxon>Candida</taxon>
    </lineage>
</organism>